<feature type="transmembrane region" description="Helical" evidence="1">
    <location>
        <begin position="224"/>
        <end position="244"/>
    </location>
</feature>
<name>A0ABD6CAS2_9EURY</name>
<evidence type="ECO:0000313" key="2">
    <source>
        <dbReference type="EMBL" id="MFD1587032.1"/>
    </source>
</evidence>
<evidence type="ECO:0000256" key="1">
    <source>
        <dbReference type="SAM" id="Phobius"/>
    </source>
</evidence>
<keyword evidence="3" id="KW-1185">Reference proteome</keyword>
<feature type="transmembrane region" description="Helical" evidence="1">
    <location>
        <begin position="27"/>
        <end position="50"/>
    </location>
</feature>
<evidence type="ECO:0008006" key="4">
    <source>
        <dbReference type="Google" id="ProtNLM"/>
    </source>
</evidence>
<dbReference type="AlphaFoldDB" id="A0ABD6CAS2"/>
<keyword evidence="1" id="KW-0812">Transmembrane</keyword>
<feature type="transmembrane region" description="Helical" evidence="1">
    <location>
        <begin position="62"/>
        <end position="86"/>
    </location>
</feature>
<comment type="caution">
    <text evidence="2">The sequence shown here is derived from an EMBL/GenBank/DDBJ whole genome shotgun (WGS) entry which is preliminary data.</text>
</comment>
<feature type="transmembrane region" description="Helical" evidence="1">
    <location>
        <begin position="112"/>
        <end position="129"/>
    </location>
</feature>
<gene>
    <name evidence="2" type="ORF">ACFR9U_08550</name>
</gene>
<keyword evidence="1" id="KW-0472">Membrane</keyword>
<sequence>MNSVARIRIAVRALAKTGRVVVRRPTVLVYPVVLTLSLFLLIPAVAVPIVLTEGGIVRLAVWLSSVAAYFLGGGVLCTVLFGAMVYETNQLFRGQPAVPFSGVTAVWRNRRTLTALGLVLGTGGMLSWYGRTLLERVLGDLPVDVLTALQGSGSMFAIVIVMVENRSLSEIADPVVDAVSETAVESIVTTEVIQGLATISLYAGAGFGIGSTLFGVRIDPLGFFTPFLGFLLVPFLTITLCCLLEGVSRTAIFLHATGQRGEDLRITPDRVLRGRNEPRIE</sequence>
<feature type="transmembrane region" description="Helical" evidence="1">
    <location>
        <begin position="199"/>
        <end position="218"/>
    </location>
</feature>
<proteinExistence type="predicted"/>
<accession>A0ABD6CAS2</accession>
<reference evidence="2 3" key="1">
    <citation type="journal article" date="2019" name="Int. J. Syst. Evol. Microbiol.">
        <title>The Global Catalogue of Microorganisms (GCM) 10K type strain sequencing project: providing services to taxonomists for standard genome sequencing and annotation.</title>
        <authorList>
            <consortium name="The Broad Institute Genomics Platform"/>
            <consortium name="The Broad Institute Genome Sequencing Center for Infectious Disease"/>
            <person name="Wu L."/>
            <person name="Ma J."/>
        </authorList>
    </citation>
    <scope>NUCLEOTIDE SEQUENCE [LARGE SCALE GENOMIC DNA]</scope>
    <source>
        <strain evidence="2 3">CGMCC 1.12125</strain>
    </source>
</reference>
<dbReference type="RefSeq" id="WP_247375439.1">
    <property type="nucleotide sequence ID" value="NZ_JALLGV010000001.1"/>
</dbReference>
<organism evidence="2 3">
    <name type="scientific">Halorientalis brevis</name>
    <dbReference type="NCBI Taxonomy" id="1126241"/>
    <lineage>
        <taxon>Archaea</taxon>
        <taxon>Methanobacteriati</taxon>
        <taxon>Methanobacteriota</taxon>
        <taxon>Stenosarchaea group</taxon>
        <taxon>Halobacteria</taxon>
        <taxon>Halobacteriales</taxon>
        <taxon>Haloarculaceae</taxon>
        <taxon>Halorientalis</taxon>
    </lineage>
</organism>
<dbReference type="EMBL" id="JBHUDJ010000003">
    <property type="protein sequence ID" value="MFD1587032.1"/>
    <property type="molecule type" value="Genomic_DNA"/>
</dbReference>
<keyword evidence="1" id="KW-1133">Transmembrane helix</keyword>
<feature type="transmembrane region" description="Helical" evidence="1">
    <location>
        <begin position="141"/>
        <end position="163"/>
    </location>
</feature>
<dbReference type="Proteomes" id="UP001597119">
    <property type="component" value="Unassembled WGS sequence"/>
</dbReference>
<protein>
    <recommendedName>
        <fullName evidence="4">DUF4013 domain-containing protein</fullName>
    </recommendedName>
</protein>
<evidence type="ECO:0000313" key="3">
    <source>
        <dbReference type="Proteomes" id="UP001597119"/>
    </source>
</evidence>